<organism evidence="5 6">
    <name type="scientific">Candidatus Enterococcus ferrettii</name>
    <dbReference type="NCBI Taxonomy" id="2815324"/>
    <lineage>
        <taxon>Bacteria</taxon>
        <taxon>Bacillati</taxon>
        <taxon>Bacillota</taxon>
        <taxon>Bacilli</taxon>
        <taxon>Lactobacillales</taxon>
        <taxon>Enterococcaceae</taxon>
        <taxon>Enterococcus</taxon>
    </lineage>
</organism>
<evidence type="ECO:0000256" key="1">
    <source>
        <dbReference type="ARBA" id="ARBA00010928"/>
    </source>
</evidence>
<evidence type="ECO:0000313" key="5">
    <source>
        <dbReference type="EMBL" id="MEO1770235.1"/>
    </source>
</evidence>
<feature type="domain" description="GFO/IDH/MocA-like oxidoreductase" evidence="4">
    <location>
        <begin position="132"/>
        <end position="246"/>
    </location>
</feature>
<dbReference type="Gene3D" id="3.30.360.10">
    <property type="entry name" value="Dihydrodipicolinate Reductase, domain 2"/>
    <property type="match status" value="1"/>
</dbReference>
<evidence type="ECO:0008006" key="7">
    <source>
        <dbReference type="Google" id="ProtNLM"/>
    </source>
</evidence>
<keyword evidence="2" id="KW-0560">Oxidoreductase</keyword>
<dbReference type="SUPFAM" id="SSF51735">
    <property type="entry name" value="NAD(P)-binding Rossmann-fold domains"/>
    <property type="match status" value="1"/>
</dbReference>
<dbReference type="Pfam" id="PF22725">
    <property type="entry name" value="GFO_IDH_MocA_C3"/>
    <property type="match status" value="1"/>
</dbReference>
<evidence type="ECO:0000313" key="6">
    <source>
        <dbReference type="Proteomes" id="UP000664357"/>
    </source>
</evidence>
<dbReference type="InterPro" id="IPR050984">
    <property type="entry name" value="Gfo/Idh/MocA_domain"/>
</dbReference>
<dbReference type="Proteomes" id="UP000664357">
    <property type="component" value="Unassembled WGS sequence"/>
</dbReference>
<reference evidence="5 6" key="1">
    <citation type="submission" date="2024-02" db="EMBL/GenBank/DDBJ databases">
        <title>The Genome Sequence of Enterococcus sp. DIV0159.</title>
        <authorList>
            <person name="Earl A."/>
            <person name="Manson A."/>
            <person name="Gilmore M."/>
            <person name="Sanders J."/>
            <person name="Shea T."/>
            <person name="Howe W."/>
            <person name="Livny J."/>
            <person name="Cuomo C."/>
            <person name="Neafsey D."/>
            <person name="Birren B."/>
        </authorList>
    </citation>
    <scope>NUCLEOTIDE SEQUENCE [LARGE SCALE GENOMIC DNA]</scope>
    <source>
        <strain evidence="5 6">665A</strain>
    </source>
</reference>
<comment type="similarity">
    <text evidence="1">Belongs to the Gfo/Idh/MocA family.</text>
</comment>
<dbReference type="Pfam" id="PF01408">
    <property type="entry name" value="GFO_IDH_MocA"/>
    <property type="match status" value="1"/>
</dbReference>
<dbReference type="InterPro" id="IPR055170">
    <property type="entry name" value="GFO_IDH_MocA-like_dom"/>
</dbReference>
<keyword evidence="6" id="KW-1185">Reference proteome</keyword>
<dbReference type="SUPFAM" id="SSF55347">
    <property type="entry name" value="Glyceraldehyde-3-phosphate dehydrogenase-like, C-terminal domain"/>
    <property type="match status" value="1"/>
</dbReference>
<dbReference type="PANTHER" id="PTHR22604">
    <property type="entry name" value="OXIDOREDUCTASES"/>
    <property type="match status" value="1"/>
</dbReference>
<dbReference type="PANTHER" id="PTHR22604:SF105">
    <property type="entry name" value="TRANS-1,2-DIHYDROBENZENE-1,2-DIOL DEHYDROGENASE"/>
    <property type="match status" value="1"/>
</dbReference>
<protein>
    <recommendedName>
        <fullName evidence="7">Gfo/Idh/MocA family oxidoreductase</fullName>
    </recommendedName>
</protein>
<evidence type="ECO:0000259" key="4">
    <source>
        <dbReference type="Pfam" id="PF22725"/>
    </source>
</evidence>
<evidence type="ECO:0000259" key="3">
    <source>
        <dbReference type="Pfam" id="PF01408"/>
    </source>
</evidence>
<comment type="caution">
    <text evidence="5">The sequence shown here is derived from an EMBL/GenBank/DDBJ whole genome shotgun (WGS) entry which is preliminary data.</text>
</comment>
<accession>A0ABV0ENN8</accession>
<dbReference type="EMBL" id="JAFREL020000001">
    <property type="protein sequence ID" value="MEO1770235.1"/>
    <property type="molecule type" value="Genomic_DNA"/>
</dbReference>
<proteinExistence type="inferred from homology"/>
<dbReference type="Gene3D" id="3.40.50.720">
    <property type="entry name" value="NAD(P)-binding Rossmann-like Domain"/>
    <property type="match status" value="1"/>
</dbReference>
<name>A0ABV0ENN8_9ENTE</name>
<dbReference type="InterPro" id="IPR000683">
    <property type="entry name" value="Gfo/Idh/MocA-like_OxRdtase_N"/>
</dbReference>
<gene>
    <name evidence="5" type="ORF">JZO67_002186</name>
</gene>
<dbReference type="InterPro" id="IPR036291">
    <property type="entry name" value="NAD(P)-bd_dom_sf"/>
</dbReference>
<feature type="domain" description="Gfo/Idh/MocA-like oxidoreductase N-terminal" evidence="3">
    <location>
        <begin position="5"/>
        <end position="121"/>
    </location>
</feature>
<dbReference type="RefSeq" id="WP_207704248.1">
    <property type="nucleotide sequence ID" value="NZ_JAFREL020000001.1"/>
</dbReference>
<evidence type="ECO:0000256" key="2">
    <source>
        <dbReference type="ARBA" id="ARBA00023002"/>
    </source>
</evidence>
<sequence>MKKVRYGILSTATIVPRFIEGIRESRAGEVVAIAGRQFEQAQKMANELGIPRYYGSYQELYQDDEIDIIYIANYNGGHYACLKEALQAGRNILCEKPICMTKEQAEKVFTIAKEKGVFLMEAQKSVFLPAQQKARQLLDQHELGEIQWVNIISCHTGAKRGEWFKKIANGGGILRGAGTYSLEFLLTAFQQSLENYSGNFAIQPPVSDDGCVINLKMAPNIMVSILITKDIVTESRIEIYGTAGRLIIPNFWKTDRLSLEREGKEETMVFEMNSEFVFEIDHVNDCLQRGLLTSPVMTPAVSIEATTIIDELYRKNLGVTE</sequence>